<dbReference type="InterPro" id="IPR021214">
    <property type="entry name" value="DUF2568"/>
</dbReference>
<dbReference type="KEGG" id="vil:CFK37_06755"/>
<dbReference type="EMBL" id="CP022315">
    <property type="protein sequence ID" value="ASK61880.1"/>
    <property type="molecule type" value="Genomic_DNA"/>
</dbReference>
<dbReference type="Pfam" id="PF10823">
    <property type="entry name" value="DUF2568"/>
    <property type="match status" value="1"/>
</dbReference>
<sequence>MGMNVLQAANLGLRFLIEICALVIIGYWGFQTGQNWAGKGLLGIILPLFVAFVWGMMLSPKAKIHLLKPFHLLLEIIILGAPILLLLSLENVDATVIYGSLNIVNMILLFAWKAE</sequence>
<evidence type="ECO:0000313" key="3">
    <source>
        <dbReference type="Proteomes" id="UP000198312"/>
    </source>
</evidence>
<name>A0A220U1C1_9BACI</name>
<dbReference type="OrthoDB" id="4557830at2"/>
<organism evidence="2 3">
    <name type="scientific">Virgibacillus phasianinus</name>
    <dbReference type="NCBI Taxonomy" id="2017483"/>
    <lineage>
        <taxon>Bacteria</taxon>
        <taxon>Bacillati</taxon>
        <taxon>Bacillota</taxon>
        <taxon>Bacilli</taxon>
        <taxon>Bacillales</taxon>
        <taxon>Bacillaceae</taxon>
        <taxon>Virgibacillus</taxon>
    </lineage>
</organism>
<accession>A0A220U1C1</accession>
<gene>
    <name evidence="2" type="ORF">CFK37_06755</name>
</gene>
<feature type="transmembrane region" description="Helical" evidence="1">
    <location>
        <begin position="36"/>
        <end position="58"/>
    </location>
</feature>
<keyword evidence="1" id="KW-0472">Membrane</keyword>
<keyword evidence="3" id="KW-1185">Reference proteome</keyword>
<feature type="transmembrane region" description="Helical" evidence="1">
    <location>
        <begin position="95"/>
        <end position="112"/>
    </location>
</feature>
<feature type="transmembrane region" description="Helical" evidence="1">
    <location>
        <begin position="70"/>
        <end position="89"/>
    </location>
</feature>
<keyword evidence="1" id="KW-0812">Transmembrane</keyword>
<evidence type="ECO:0000256" key="1">
    <source>
        <dbReference type="SAM" id="Phobius"/>
    </source>
</evidence>
<evidence type="ECO:0000313" key="2">
    <source>
        <dbReference type="EMBL" id="ASK61880.1"/>
    </source>
</evidence>
<keyword evidence="1" id="KW-1133">Transmembrane helix</keyword>
<feature type="transmembrane region" description="Helical" evidence="1">
    <location>
        <begin position="12"/>
        <end position="30"/>
    </location>
</feature>
<protein>
    <recommendedName>
        <fullName evidence="4">DUF2568 domain-containing protein</fullName>
    </recommendedName>
</protein>
<dbReference type="RefSeq" id="WP_089061140.1">
    <property type="nucleotide sequence ID" value="NZ_CP022315.1"/>
</dbReference>
<evidence type="ECO:0008006" key="4">
    <source>
        <dbReference type="Google" id="ProtNLM"/>
    </source>
</evidence>
<dbReference type="Proteomes" id="UP000198312">
    <property type="component" value="Chromosome"/>
</dbReference>
<dbReference type="AlphaFoldDB" id="A0A220U1C1"/>
<proteinExistence type="predicted"/>
<reference evidence="2 3" key="1">
    <citation type="submission" date="2017-07" db="EMBL/GenBank/DDBJ databases">
        <title>Virgibacillus sp. LM2416.</title>
        <authorList>
            <person name="Tak E.J."/>
            <person name="Bae J.-W."/>
        </authorList>
    </citation>
    <scope>NUCLEOTIDE SEQUENCE [LARGE SCALE GENOMIC DNA]</scope>
    <source>
        <strain evidence="2 3">LM2416</strain>
    </source>
</reference>